<dbReference type="OrthoDB" id="5966186at2"/>
<protein>
    <submittedName>
        <fullName evidence="1">Uncharacterized protein</fullName>
    </submittedName>
</protein>
<evidence type="ECO:0000313" key="2">
    <source>
        <dbReference type="Proteomes" id="UP000029385"/>
    </source>
</evidence>
<dbReference type="PATRIC" id="fig|1121015.4.peg.197"/>
<dbReference type="eggNOG" id="ENOG5031DXA">
    <property type="taxonomic scope" value="Bacteria"/>
</dbReference>
<accession>A0A091BJV6</accession>
<dbReference type="STRING" id="1121015.GCA_000420545_01145"/>
<dbReference type="AlphaFoldDB" id="A0A091BJV6"/>
<sequence length="114" mass="12934">MADESIYDLGYEAQAFEREEWWLATPEPLLIWARLRILHSGVAQVFDSHGETLSYESDDMARAALMDADFRALEGMDDDDAEAIGQLLEDLQPPQGEDDEELLPQMIKTLGPRH</sequence>
<comment type="caution">
    <text evidence="1">The sequence shown here is derived from an EMBL/GenBank/DDBJ whole genome shotgun (WGS) entry which is preliminary data.</text>
</comment>
<name>A0A091BJV6_9GAMM</name>
<dbReference type="Proteomes" id="UP000029385">
    <property type="component" value="Unassembled WGS sequence"/>
</dbReference>
<reference evidence="1 2" key="1">
    <citation type="submission" date="2013-09" db="EMBL/GenBank/DDBJ databases">
        <title>Genome sequencing of Arenimonas oryziterrae.</title>
        <authorList>
            <person name="Chen F."/>
            <person name="Wang G."/>
        </authorList>
    </citation>
    <scope>NUCLEOTIDE SEQUENCE [LARGE SCALE GENOMIC DNA]</scope>
    <source>
        <strain evidence="1 2">YC6267</strain>
    </source>
</reference>
<organism evidence="1 2">
    <name type="scientific">Arenimonas oryziterrae DSM 21050 = YC6267</name>
    <dbReference type="NCBI Taxonomy" id="1121015"/>
    <lineage>
        <taxon>Bacteria</taxon>
        <taxon>Pseudomonadati</taxon>
        <taxon>Pseudomonadota</taxon>
        <taxon>Gammaproteobacteria</taxon>
        <taxon>Lysobacterales</taxon>
        <taxon>Lysobacteraceae</taxon>
        <taxon>Arenimonas</taxon>
    </lineage>
</organism>
<evidence type="ECO:0000313" key="1">
    <source>
        <dbReference type="EMBL" id="KFN44615.1"/>
    </source>
</evidence>
<dbReference type="RefSeq" id="WP_022968785.1">
    <property type="nucleotide sequence ID" value="NZ_ATVD01000002.1"/>
</dbReference>
<dbReference type="EMBL" id="AVCI01000001">
    <property type="protein sequence ID" value="KFN44615.1"/>
    <property type="molecule type" value="Genomic_DNA"/>
</dbReference>
<gene>
    <name evidence="1" type="ORF">N789_00995</name>
</gene>
<keyword evidence="2" id="KW-1185">Reference proteome</keyword>
<proteinExistence type="predicted"/>